<evidence type="ECO:0000256" key="12">
    <source>
        <dbReference type="SAM" id="Phobius"/>
    </source>
</evidence>
<keyword evidence="4 11" id="KW-0138">CF(0)</keyword>
<evidence type="ECO:0000256" key="2">
    <source>
        <dbReference type="ARBA" id="ARBA00008892"/>
    </source>
</evidence>
<keyword evidence="8 11" id="KW-0406">Ion transport</keyword>
<keyword evidence="10 12" id="KW-0472">Membrane</keyword>
<evidence type="ECO:0000256" key="10">
    <source>
        <dbReference type="ARBA" id="ARBA00023136"/>
    </source>
</evidence>
<keyword evidence="7 12" id="KW-1133">Transmembrane helix</keyword>
<name>A0A8D4XKB5_ACAPL</name>
<evidence type="ECO:0000256" key="11">
    <source>
        <dbReference type="RuleBase" id="RU003661"/>
    </source>
</evidence>
<keyword evidence="9 11" id="KW-0496">Mitochondrion</keyword>
<keyword evidence="5 11" id="KW-0812">Transmembrane</keyword>
<feature type="transmembrane region" description="Helical" evidence="12">
    <location>
        <begin position="6"/>
        <end position="28"/>
    </location>
</feature>
<dbReference type="InterPro" id="IPR001421">
    <property type="entry name" value="ATP8_metazoa"/>
</dbReference>
<evidence type="ECO:0000256" key="5">
    <source>
        <dbReference type="ARBA" id="ARBA00022692"/>
    </source>
</evidence>
<keyword evidence="6 11" id="KW-0375">Hydrogen ion transport</keyword>
<evidence type="ECO:0000256" key="3">
    <source>
        <dbReference type="ARBA" id="ARBA00022448"/>
    </source>
</evidence>
<evidence type="ECO:0000313" key="14">
    <source>
        <dbReference type="EMBL" id="BCH36312.1"/>
    </source>
</evidence>
<reference evidence="13" key="1">
    <citation type="journal article" date="2021" name="DNA">
        <title>Elucidation of the speciation history of three sister species of crown-of-thorns starfish (Acanthaster spp.) based on genomic analysis.</title>
        <authorList>
            <person name="Yuasa H."/>
            <person name="Kajitani R."/>
            <person name="Nakamura Y."/>
            <person name="Takahashi K."/>
            <person name="Okuno M."/>
            <person name="Kobayashi F."/>
            <person name="Shinoda T."/>
            <person name="Toyoda A."/>
            <person name="Suzuki Y."/>
            <person name="Thongtham N."/>
            <person name="Forsman Z."/>
            <person name="Bronstein O."/>
            <person name="Seveso D."/>
            <person name="Montalbetti E."/>
            <person name="Taquet C."/>
            <person name="Eyal G."/>
            <person name="Yasuda N."/>
            <person name="Itoh T."/>
        </authorList>
    </citation>
    <scope>NUCLEOTIDE SEQUENCE</scope>
    <source>
        <strain evidence="13">Israel01</strain>
        <strain evidence="14">Israel02</strain>
        <strain evidence="15">Israel03</strain>
        <strain evidence="16">Israel04</strain>
    </source>
</reference>
<dbReference type="GO" id="GO:0045259">
    <property type="term" value="C:proton-transporting ATP synthase complex"/>
    <property type="evidence" value="ECO:0007669"/>
    <property type="project" value="UniProtKB-KW"/>
</dbReference>
<comment type="subcellular location">
    <subcellularLocation>
        <location evidence="1 11">Mitochondrion membrane</location>
        <topology evidence="1 11">Single-pass membrane protein</topology>
    </subcellularLocation>
</comment>
<keyword evidence="3 11" id="KW-0813">Transport</keyword>
<evidence type="ECO:0000256" key="8">
    <source>
        <dbReference type="ARBA" id="ARBA00023065"/>
    </source>
</evidence>
<geneLocation type="mitochondrion" evidence="13"/>
<dbReference type="EMBL" id="LC566220">
    <property type="protein sequence ID" value="BCH36323.1"/>
    <property type="molecule type" value="Genomic_DNA"/>
</dbReference>
<dbReference type="EMBL" id="LC566219">
    <property type="protein sequence ID" value="BCH36312.1"/>
    <property type="molecule type" value="Genomic_DNA"/>
</dbReference>
<dbReference type="EMBL" id="LC566218">
    <property type="protein sequence ID" value="BCH36301.1"/>
    <property type="molecule type" value="Genomic_DNA"/>
</dbReference>
<dbReference type="AlphaFoldDB" id="A0A8D4XKB5"/>
<evidence type="ECO:0000313" key="16">
    <source>
        <dbReference type="EMBL" id="BCH36334.1"/>
    </source>
</evidence>
<dbReference type="EMBL" id="LC566221">
    <property type="protein sequence ID" value="BCH36334.1"/>
    <property type="molecule type" value="Genomic_DNA"/>
</dbReference>
<dbReference type="GO" id="GO:0015986">
    <property type="term" value="P:proton motive force-driven ATP synthesis"/>
    <property type="evidence" value="ECO:0007669"/>
    <property type="project" value="InterPro"/>
</dbReference>
<organism evidence="13">
    <name type="scientific">Acanthaster planci</name>
    <name type="common">Crown-of-thorns starfish</name>
    <dbReference type="NCBI Taxonomy" id="133434"/>
    <lineage>
        <taxon>Eukaryota</taxon>
        <taxon>Metazoa</taxon>
        <taxon>Echinodermata</taxon>
        <taxon>Eleutherozoa</taxon>
        <taxon>Asterozoa</taxon>
        <taxon>Asteroidea</taxon>
        <taxon>Valvatacea</taxon>
        <taxon>Valvatida</taxon>
        <taxon>Acanthasteridae</taxon>
        <taxon>Acanthaster</taxon>
    </lineage>
</organism>
<evidence type="ECO:0000256" key="1">
    <source>
        <dbReference type="ARBA" id="ARBA00004304"/>
    </source>
</evidence>
<proteinExistence type="inferred from homology"/>
<evidence type="ECO:0000313" key="13">
    <source>
        <dbReference type="EMBL" id="BCH36301.1"/>
    </source>
</evidence>
<dbReference type="GO" id="GO:0031966">
    <property type="term" value="C:mitochondrial membrane"/>
    <property type="evidence" value="ECO:0007669"/>
    <property type="project" value="UniProtKB-SubCell"/>
</dbReference>
<dbReference type="GO" id="GO:0015078">
    <property type="term" value="F:proton transmembrane transporter activity"/>
    <property type="evidence" value="ECO:0007669"/>
    <property type="project" value="InterPro"/>
</dbReference>
<evidence type="ECO:0000256" key="4">
    <source>
        <dbReference type="ARBA" id="ARBA00022547"/>
    </source>
</evidence>
<evidence type="ECO:0000256" key="9">
    <source>
        <dbReference type="ARBA" id="ARBA00023128"/>
    </source>
</evidence>
<accession>A0A8D4XKB5</accession>
<gene>
    <name evidence="13" type="primary">ATP8</name>
</gene>
<evidence type="ECO:0000313" key="15">
    <source>
        <dbReference type="EMBL" id="BCH36323.1"/>
    </source>
</evidence>
<evidence type="ECO:0000256" key="6">
    <source>
        <dbReference type="ARBA" id="ARBA00022781"/>
    </source>
</evidence>
<evidence type="ECO:0000256" key="7">
    <source>
        <dbReference type="ARBA" id="ARBA00022989"/>
    </source>
</evidence>
<dbReference type="Pfam" id="PF00895">
    <property type="entry name" value="ATP-synt_8"/>
    <property type="match status" value="1"/>
</dbReference>
<sequence length="54" mass="6241">MPQLNLAWWLFNFLISWTALIIVFTALLSTPLVEKPTNTNAQTSSHPLNVWTWN</sequence>
<comment type="similarity">
    <text evidence="2 11">Belongs to the ATPase protein 8 family.</text>
</comment>
<protein>
    <recommendedName>
        <fullName evidence="11">ATP synthase complex subunit 8</fullName>
    </recommendedName>
</protein>